<keyword evidence="6" id="KW-1185">Reference proteome</keyword>
<feature type="repeat" description="ANK" evidence="2">
    <location>
        <begin position="709"/>
        <end position="742"/>
    </location>
</feature>
<accession>A8N4R2</accession>
<dbReference type="GeneID" id="6006294"/>
<dbReference type="HOGENOM" id="CLU_000288_34_23_1"/>
<dbReference type="AlphaFoldDB" id="A8N4R2"/>
<sequence>MGQQLSGNTTSDKAHNNPVPGAYDLNDQDTTFNNPRTVEISGGNHYAIGRDFVQIEISNYIASSTPNDRMCTGARLRRIRTWLAPNVNFRSIHMDVRKKRIPGTGHWFLKSRLYREWKKSKSGILWGMGIPGAGKTVLASNVADDLLSLAEGTDNICVLMVYSRYTEPVTVDDILKALIKQCIERHPDLVAVVEPLYERHTLEETEPSLDELVELLQTLEQYFDCVFYIIDGVDEVLNEVQFDFIRAINCLRGNFILTSRPLDDLGTNLEGAVFFTILAQDEDIQLLVQERLERYPGLSRILDANNFRAEATAQIQRKAAGMFLHAALQLEELQRCLSLASAKQKLEQFPSGLQGMYASAMERIEAQWPEHRDMAKLALLWVVLSRTPLSVRDLQYALGTQQQSHALDQQPTLPDGPSIIAACCGLLEVHGDKELVRLIHFTAKDALAPMLLADFPSPHALIAKVLIKRLESSGMHKDNPSSKEELGALLDRQPLLRYARDHWGHHVSECDYPSEIAPLVEGFLQQCTAFPSDDWDALDFYYPLHVAARYGLTPYLERVVNCGWDINSRTRHRQRTPLIIAANAHLESVVRRLLGFDKIDANAMSVAGWTALMGAARGGEERIVDQLVQFGGTEVNRANVVGWTALMSASRNGHVGTVKRLLRVPGIDVNATNGSGRTALMFAAWYGHEATLQSLLSFPGALVDVADVDGQTALMLAAGNGHQANVKLLLQAPGILVNAADKNGWTALMSASKKGWEGAVQQLLDFPGIDVNAANAEGRTSLMVASWTHKRCTEVTQGQGYRPQCIRCVWMDGSYHCIKIWHDRHRPAFAGMRGTRGQRYERGPTVGFDGSLPVWL</sequence>
<dbReference type="eggNOG" id="KOG0504">
    <property type="taxonomic scope" value="Eukaryota"/>
</dbReference>
<feature type="region of interest" description="Disordered" evidence="3">
    <location>
        <begin position="1"/>
        <end position="30"/>
    </location>
</feature>
<evidence type="ECO:0000256" key="2">
    <source>
        <dbReference type="PROSITE-ProRule" id="PRU00023"/>
    </source>
</evidence>
<dbReference type="PROSITE" id="PS50088">
    <property type="entry name" value="ANK_REPEAT"/>
    <property type="match status" value="3"/>
</dbReference>
<reference evidence="5 6" key="1">
    <citation type="journal article" date="2010" name="Proc. Natl. Acad. Sci. U.S.A.">
        <title>Insights into evolution of multicellular fungi from the assembled chromosomes of the mushroom Coprinopsis cinerea (Coprinus cinereus).</title>
        <authorList>
            <person name="Stajich J.E."/>
            <person name="Wilke S.K."/>
            <person name="Ahren D."/>
            <person name="Au C.H."/>
            <person name="Birren B.W."/>
            <person name="Borodovsky M."/>
            <person name="Burns C."/>
            <person name="Canback B."/>
            <person name="Casselton L.A."/>
            <person name="Cheng C.K."/>
            <person name="Deng J."/>
            <person name="Dietrich F.S."/>
            <person name="Fargo D.C."/>
            <person name="Farman M.L."/>
            <person name="Gathman A.C."/>
            <person name="Goldberg J."/>
            <person name="Guigo R."/>
            <person name="Hoegger P.J."/>
            <person name="Hooker J.B."/>
            <person name="Huggins A."/>
            <person name="James T.Y."/>
            <person name="Kamada T."/>
            <person name="Kilaru S."/>
            <person name="Kodira C."/>
            <person name="Kues U."/>
            <person name="Kupfer D."/>
            <person name="Kwan H.S."/>
            <person name="Lomsadze A."/>
            <person name="Li W."/>
            <person name="Lilly W.W."/>
            <person name="Ma L.J."/>
            <person name="Mackey A.J."/>
            <person name="Manning G."/>
            <person name="Martin F."/>
            <person name="Muraguchi H."/>
            <person name="Natvig D.O."/>
            <person name="Palmerini H."/>
            <person name="Ramesh M.A."/>
            <person name="Rehmeyer C.J."/>
            <person name="Roe B.A."/>
            <person name="Shenoy N."/>
            <person name="Stanke M."/>
            <person name="Ter-Hovhannisyan V."/>
            <person name="Tunlid A."/>
            <person name="Velagapudi R."/>
            <person name="Vision T.J."/>
            <person name="Zeng Q."/>
            <person name="Zolan M.E."/>
            <person name="Pukkila P.J."/>
        </authorList>
    </citation>
    <scope>NUCLEOTIDE SEQUENCE [LARGE SCALE GENOMIC DNA]</scope>
    <source>
        <strain evidence="6">Okayama-7 / 130 / ATCC MYA-4618 / FGSC 9003</strain>
    </source>
</reference>
<dbReference type="PANTHER" id="PTHR10039">
    <property type="entry name" value="AMELOGENIN"/>
    <property type="match status" value="1"/>
</dbReference>
<gene>
    <name evidence="5" type="ORF">CC1G_11127</name>
</gene>
<dbReference type="SMART" id="SM00248">
    <property type="entry name" value="ANK"/>
    <property type="match status" value="7"/>
</dbReference>
<evidence type="ECO:0000313" key="6">
    <source>
        <dbReference type="Proteomes" id="UP000001861"/>
    </source>
</evidence>
<dbReference type="EMBL" id="AACS02000003">
    <property type="protein sequence ID" value="EAU91941.2"/>
    <property type="molecule type" value="Genomic_DNA"/>
</dbReference>
<dbReference type="Pfam" id="PF00023">
    <property type="entry name" value="Ank"/>
    <property type="match status" value="1"/>
</dbReference>
<dbReference type="VEuPathDB" id="FungiDB:CC1G_11127"/>
<dbReference type="InterPro" id="IPR027417">
    <property type="entry name" value="P-loop_NTPase"/>
</dbReference>
<evidence type="ECO:0000256" key="3">
    <source>
        <dbReference type="SAM" id="MobiDB-lite"/>
    </source>
</evidence>
<dbReference type="Pfam" id="PF12796">
    <property type="entry name" value="Ank_2"/>
    <property type="match status" value="2"/>
</dbReference>
<dbReference type="PROSITE" id="PS50297">
    <property type="entry name" value="ANK_REP_REGION"/>
    <property type="match status" value="1"/>
</dbReference>
<dbReference type="OMA" id="AVVYVYC"/>
<dbReference type="SUPFAM" id="SSF48403">
    <property type="entry name" value="Ankyrin repeat"/>
    <property type="match status" value="1"/>
</dbReference>
<keyword evidence="2" id="KW-0040">ANK repeat</keyword>
<name>A8N4R2_COPC7</name>
<dbReference type="PANTHER" id="PTHR10039:SF15">
    <property type="entry name" value="NACHT DOMAIN-CONTAINING PROTEIN"/>
    <property type="match status" value="1"/>
</dbReference>
<proteinExistence type="predicted"/>
<dbReference type="OrthoDB" id="7464126at2759"/>
<dbReference type="Pfam" id="PF24883">
    <property type="entry name" value="NPHP3_N"/>
    <property type="match status" value="1"/>
</dbReference>
<keyword evidence="1" id="KW-0677">Repeat</keyword>
<organism evidence="5 6">
    <name type="scientific">Coprinopsis cinerea (strain Okayama-7 / 130 / ATCC MYA-4618 / FGSC 9003)</name>
    <name type="common">Inky cap fungus</name>
    <name type="synonym">Hormographiella aspergillata</name>
    <dbReference type="NCBI Taxonomy" id="240176"/>
    <lineage>
        <taxon>Eukaryota</taxon>
        <taxon>Fungi</taxon>
        <taxon>Dikarya</taxon>
        <taxon>Basidiomycota</taxon>
        <taxon>Agaricomycotina</taxon>
        <taxon>Agaricomycetes</taxon>
        <taxon>Agaricomycetidae</taxon>
        <taxon>Agaricales</taxon>
        <taxon>Agaricineae</taxon>
        <taxon>Psathyrellaceae</taxon>
        <taxon>Coprinopsis</taxon>
    </lineage>
</organism>
<protein>
    <submittedName>
        <fullName evidence="5">Ankyrin repeat domain 52</fullName>
    </submittedName>
</protein>
<comment type="caution">
    <text evidence="5">The sequence shown here is derived from an EMBL/GenBank/DDBJ whole genome shotgun (WGS) entry which is preliminary data.</text>
</comment>
<dbReference type="KEGG" id="cci:CC1G_11127"/>
<dbReference type="Gene3D" id="1.25.40.20">
    <property type="entry name" value="Ankyrin repeat-containing domain"/>
    <property type="match status" value="2"/>
</dbReference>
<dbReference type="SUPFAM" id="SSF52540">
    <property type="entry name" value="P-loop containing nucleoside triphosphate hydrolases"/>
    <property type="match status" value="1"/>
</dbReference>
<dbReference type="InterPro" id="IPR002110">
    <property type="entry name" value="Ankyrin_rpt"/>
</dbReference>
<evidence type="ECO:0000259" key="4">
    <source>
        <dbReference type="Pfam" id="PF24883"/>
    </source>
</evidence>
<dbReference type="Gene3D" id="3.40.50.300">
    <property type="entry name" value="P-loop containing nucleotide triphosphate hydrolases"/>
    <property type="match status" value="1"/>
</dbReference>
<dbReference type="RefSeq" id="XP_001829857.2">
    <property type="nucleotide sequence ID" value="XM_001829805.2"/>
</dbReference>
<evidence type="ECO:0000313" key="5">
    <source>
        <dbReference type="EMBL" id="EAU91941.2"/>
    </source>
</evidence>
<dbReference type="Proteomes" id="UP000001861">
    <property type="component" value="Unassembled WGS sequence"/>
</dbReference>
<evidence type="ECO:0000256" key="1">
    <source>
        <dbReference type="ARBA" id="ARBA00022737"/>
    </source>
</evidence>
<feature type="domain" description="Nephrocystin 3-like N-terminal" evidence="4">
    <location>
        <begin position="103"/>
        <end position="248"/>
    </location>
</feature>
<feature type="repeat" description="ANK" evidence="2">
    <location>
        <begin position="641"/>
        <end position="674"/>
    </location>
</feature>
<feature type="compositionally biased region" description="Polar residues" evidence="3">
    <location>
        <begin position="1"/>
        <end position="11"/>
    </location>
</feature>
<dbReference type="InParanoid" id="A8N4R2"/>
<dbReference type="InterPro" id="IPR036770">
    <property type="entry name" value="Ankyrin_rpt-contain_sf"/>
</dbReference>
<feature type="repeat" description="ANK" evidence="2">
    <location>
        <begin position="539"/>
        <end position="571"/>
    </location>
</feature>
<dbReference type="InterPro" id="IPR056884">
    <property type="entry name" value="NPHP3-like_N"/>
</dbReference>